<organism evidence="2 3">
    <name type="scientific">Anabaena subtropica FACHB-260</name>
    <dbReference type="NCBI Taxonomy" id="2692884"/>
    <lineage>
        <taxon>Bacteria</taxon>
        <taxon>Bacillati</taxon>
        <taxon>Cyanobacteriota</taxon>
        <taxon>Cyanophyceae</taxon>
        <taxon>Nostocales</taxon>
        <taxon>Nostocaceae</taxon>
        <taxon>Anabaena</taxon>
    </lineage>
</organism>
<reference evidence="2 3" key="1">
    <citation type="journal article" date="2020" name="ISME J.">
        <title>Comparative genomics reveals insights into cyanobacterial evolution and habitat adaptation.</title>
        <authorList>
            <person name="Chen M.Y."/>
            <person name="Teng W.K."/>
            <person name="Zhao L."/>
            <person name="Hu C.X."/>
            <person name="Zhou Y.K."/>
            <person name="Han B.P."/>
            <person name="Song L.R."/>
            <person name="Shu W.S."/>
        </authorList>
    </citation>
    <scope>NUCLEOTIDE SEQUENCE [LARGE SCALE GENOMIC DNA]</scope>
    <source>
        <strain evidence="2 3">FACHB-260</strain>
    </source>
</reference>
<accession>A0ABR8CTH2</accession>
<protein>
    <submittedName>
        <fullName evidence="2">Uncharacterized protein</fullName>
    </submittedName>
</protein>
<sequence>MKEQNPLFTELSSQESAVVSGGRRVSFDLDTYLYILGAAVLFGNPGLTSEEIHFAWTQSFIFYDDTLSDNDSSIGSGITRRSSRRSTNFGF</sequence>
<keyword evidence="3" id="KW-1185">Reference proteome</keyword>
<evidence type="ECO:0000313" key="3">
    <source>
        <dbReference type="Proteomes" id="UP000607281"/>
    </source>
</evidence>
<dbReference type="Proteomes" id="UP000607281">
    <property type="component" value="Unassembled WGS sequence"/>
</dbReference>
<comment type="caution">
    <text evidence="2">The sequence shown here is derived from an EMBL/GenBank/DDBJ whole genome shotgun (WGS) entry which is preliminary data.</text>
</comment>
<dbReference type="EMBL" id="JACJRF010000046">
    <property type="protein sequence ID" value="MBD2346491.1"/>
    <property type="molecule type" value="Genomic_DNA"/>
</dbReference>
<proteinExistence type="predicted"/>
<evidence type="ECO:0000256" key="1">
    <source>
        <dbReference type="SAM" id="MobiDB-lite"/>
    </source>
</evidence>
<feature type="region of interest" description="Disordered" evidence="1">
    <location>
        <begin position="71"/>
        <end position="91"/>
    </location>
</feature>
<dbReference type="RefSeq" id="WP_190408908.1">
    <property type="nucleotide sequence ID" value="NZ_JACJRF010000046.1"/>
</dbReference>
<evidence type="ECO:0000313" key="2">
    <source>
        <dbReference type="EMBL" id="MBD2346491.1"/>
    </source>
</evidence>
<gene>
    <name evidence="2" type="ORF">H6G18_20405</name>
</gene>
<name>A0ABR8CTH2_9NOST</name>